<dbReference type="InterPro" id="IPR011016">
    <property type="entry name" value="Znf_RING-CH"/>
</dbReference>
<accession>A0A1Y1WEI0</accession>
<dbReference type="PANTHER" id="PTHR45931">
    <property type="entry name" value="SI:CH211-59O9.10"/>
    <property type="match status" value="1"/>
</dbReference>
<name>A0A1Y1WEI0_9FUNG</name>
<evidence type="ECO:0000259" key="5">
    <source>
        <dbReference type="PROSITE" id="PS50089"/>
    </source>
</evidence>
<dbReference type="InterPro" id="IPR051834">
    <property type="entry name" value="RING_finger_E3_ligase"/>
</dbReference>
<dbReference type="InterPro" id="IPR001841">
    <property type="entry name" value="Znf_RING"/>
</dbReference>
<sequence length="68" mass="7663">DEQFESLPTEVSKPKGEQHPETCVICLSDFKAGKILVTLPCSHVFHKDCVRTWLTKKSETCPLCKESV</sequence>
<dbReference type="AlphaFoldDB" id="A0A1Y1WEI0"/>
<dbReference type="Proteomes" id="UP000193922">
    <property type="component" value="Unassembled WGS sequence"/>
</dbReference>
<evidence type="ECO:0000256" key="2">
    <source>
        <dbReference type="ARBA" id="ARBA00022771"/>
    </source>
</evidence>
<dbReference type="GeneID" id="63800987"/>
<feature type="non-terminal residue" evidence="6">
    <location>
        <position position="68"/>
    </location>
</feature>
<organism evidence="6 7">
    <name type="scientific">Linderina pennispora</name>
    <dbReference type="NCBI Taxonomy" id="61395"/>
    <lineage>
        <taxon>Eukaryota</taxon>
        <taxon>Fungi</taxon>
        <taxon>Fungi incertae sedis</taxon>
        <taxon>Zoopagomycota</taxon>
        <taxon>Kickxellomycotina</taxon>
        <taxon>Kickxellomycetes</taxon>
        <taxon>Kickxellales</taxon>
        <taxon>Kickxellaceae</taxon>
        <taxon>Linderina</taxon>
    </lineage>
</organism>
<evidence type="ECO:0000313" key="6">
    <source>
        <dbReference type="EMBL" id="ORX71805.1"/>
    </source>
</evidence>
<keyword evidence="7" id="KW-1185">Reference proteome</keyword>
<dbReference type="Pfam" id="PF13639">
    <property type="entry name" value="zf-RING_2"/>
    <property type="match status" value="1"/>
</dbReference>
<comment type="caution">
    <text evidence="6">The sequence shown here is derived from an EMBL/GenBank/DDBJ whole genome shotgun (WGS) entry which is preliminary data.</text>
</comment>
<dbReference type="PROSITE" id="PS50089">
    <property type="entry name" value="ZF_RING_2"/>
    <property type="match status" value="1"/>
</dbReference>
<dbReference type="PANTHER" id="PTHR45931:SF16">
    <property type="entry name" value="RING_U-BOX SUPERFAMILY PROTEIN"/>
    <property type="match status" value="1"/>
</dbReference>
<dbReference type="Gene3D" id="3.30.40.10">
    <property type="entry name" value="Zinc/RING finger domain, C3HC4 (zinc finger)"/>
    <property type="match status" value="1"/>
</dbReference>
<dbReference type="SUPFAM" id="SSF57850">
    <property type="entry name" value="RING/U-box"/>
    <property type="match status" value="1"/>
</dbReference>
<keyword evidence="3" id="KW-0862">Zinc</keyword>
<dbReference type="STRING" id="61395.A0A1Y1WEI0"/>
<dbReference type="SMART" id="SM00184">
    <property type="entry name" value="RING"/>
    <property type="match status" value="1"/>
</dbReference>
<gene>
    <name evidence="6" type="ORF">DL89DRAFT_217853</name>
</gene>
<evidence type="ECO:0000256" key="3">
    <source>
        <dbReference type="ARBA" id="ARBA00022833"/>
    </source>
</evidence>
<dbReference type="OrthoDB" id="8062037at2759"/>
<dbReference type="FunFam" id="3.30.40.10:FF:000388">
    <property type="entry name" value="Putative RING zinc finger domain superfamily protein"/>
    <property type="match status" value="1"/>
</dbReference>
<keyword evidence="1" id="KW-0479">Metal-binding</keyword>
<evidence type="ECO:0000256" key="1">
    <source>
        <dbReference type="ARBA" id="ARBA00022723"/>
    </source>
</evidence>
<feature type="non-terminal residue" evidence="6">
    <location>
        <position position="1"/>
    </location>
</feature>
<dbReference type="EMBL" id="MCFD01000003">
    <property type="protein sequence ID" value="ORX71805.1"/>
    <property type="molecule type" value="Genomic_DNA"/>
</dbReference>
<evidence type="ECO:0000256" key="4">
    <source>
        <dbReference type="PROSITE-ProRule" id="PRU00175"/>
    </source>
</evidence>
<evidence type="ECO:0000313" key="7">
    <source>
        <dbReference type="Proteomes" id="UP000193922"/>
    </source>
</evidence>
<dbReference type="SMART" id="SM00744">
    <property type="entry name" value="RINGv"/>
    <property type="match status" value="1"/>
</dbReference>
<proteinExistence type="predicted"/>
<dbReference type="RefSeq" id="XP_040745229.1">
    <property type="nucleotide sequence ID" value="XM_040884339.1"/>
</dbReference>
<feature type="domain" description="RING-type" evidence="5">
    <location>
        <begin position="23"/>
        <end position="65"/>
    </location>
</feature>
<dbReference type="InterPro" id="IPR013083">
    <property type="entry name" value="Znf_RING/FYVE/PHD"/>
</dbReference>
<dbReference type="GO" id="GO:0061630">
    <property type="term" value="F:ubiquitin protein ligase activity"/>
    <property type="evidence" value="ECO:0007669"/>
    <property type="project" value="TreeGrafter"/>
</dbReference>
<reference evidence="6 7" key="1">
    <citation type="submission" date="2016-07" db="EMBL/GenBank/DDBJ databases">
        <title>Pervasive Adenine N6-methylation of Active Genes in Fungi.</title>
        <authorList>
            <consortium name="DOE Joint Genome Institute"/>
            <person name="Mondo S.J."/>
            <person name="Dannebaum R.O."/>
            <person name="Kuo R.C."/>
            <person name="Labutti K."/>
            <person name="Haridas S."/>
            <person name="Kuo A."/>
            <person name="Salamov A."/>
            <person name="Ahrendt S.R."/>
            <person name="Lipzen A."/>
            <person name="Sullivan W."/>
            <person name="Andreopoulos W.B."/>
            <person name="Clum A."/>
            <person name="Lindquist E."/>
            <person name="Daum C."/>
            <person name="Ramamoorthy G.K."/>
            <person name="Gryganskyi A."/>
            <person name="Culley D."/>
            <person name="Magnuson J.K."/>
            <person name="James T.Y."/>
            <person name="O'Malley M.A."/>
            <person name="Stajich J.E."/>
            <person name="Spatafora J.W."/>
            <person name="Visel A."/>
            <person name="Grigoriev I.V."/>
        </authorList>
    </citation>
    <scope>NUCLEOTIDE SEQUENCE [LARGE SCALE GENOMIC DNA]</scope>
    <source>
        <strain evidence="6 7">ATCC 12442</strain>
    </source>
</reference>
<dbReference type="GO" id="GO:0005634">
    <property type="term" value="C:nucleus"/>
    <property type="evidence" value="ECO:0007669"/>
    <property type="project" value="TreeGrafter"/>
</dbReference>
<dbReference type="GO" id="GO:0008270">
    <property type="term" value="F:zinc ion binding"/>
    <property type="evidence" value="ECO:0007669"/>
    <property type="project" value="UniProtKB-KW"/>
</dbReference>
<keyword evidence="2 4" id="KW-0863">Zinc-finger</keyword>
<protein>
    <recommendedName>
        <fullName evidence="5">RING-type domain-containing protein</fullName>
    </recommendedName>
</protein>
<dbReference type="GO" id="GO:0006511">
    <property type="term" value="P:ubiquitin-dependent protein catabolic process"/>
    <property type="evidence" value="ECO:0007669"/>
    <property type="project" value="TreeGrafter"/>
</dbReference>